<dbReference type="Pfam" id="PF01381">
    <property type="entry name" value="HTH_3"/>
    <property type="match status" value="1"/>
</dbReference>
<dbReference type="SUPFAM" id="SSF47413">
    <property type="entry name" value="lambda repressor-like DNA-binding domains"/>
    <property type="match status" value="1"/>
</dbReference>
<dbReference type="Gene3D" id="1.25.40.10">
    <property type="entry name" value="Tetratricopeptide repeat domain"/>
    <property type="match status" value="1"/>
</dbReference>
<organism evidence="2 3">
    <name type="scientific">Saccharothrix lopnurensis</name>
    <dbReference type="NCBI Taxonomy" id="1670621"/>
    <lineage>
        <taxon>Bacteria</taxon>
        <taxon>Bacillati</taxon>
        <taxon>Actinomycetota</taxon>
        <taxon>Actinomycetes</taxon>
        <taxon>Pseudonocardiales</taxon>
        <taxon>Pseudonocardiaceae</taxon>
        <taxon>Saccharothrix</taxon>
    </lineage>
</organism>
<dbReference type="Gene3D" id="1.10.260.40">
    <property type="entry name" value="lambda repressor-like DNA-binding domains"/>
    <property type="match status" value="1"/>
</dbReference>
<dbReference type="CDD" id="cd00093">
    <property type="entry name" value="HTH_XRE"/>
    <property type="match status" value="1"/>
</dbReference>
<name>A0ABW1PDZ5_9PSEU</name>
<evidence type="ECO:0000313" key="2">
    <source>
        <dbReference type="EMBL" id="MFC6093374.1"/>
    </source>
</evidence>
<dbReference type="InterPro" id="IPR011990">
    <property type="entry name" value="TPR-like_helical_dom_sf"/>
</dbReference>
<reference evidence="3" key="1">
    <citation type="journal article" date="2019" name="Int. J. Syst. Evol. Microbiol.">
        <title>The Global Catalogue of Microorganisms (GCM) 10K type strain sequencing project: providing services to taxonomists for standard genome sequencing and annotation.</title>
        <authorList>
            <consortium name="The Broad Institute Genomics Platform"/>
            <consortium name="The Broad Institute Genome Sequencing Center for Infectious Disease"/>
            <person name="Wu L."/>
            <person name="Ma J."/>
        </authorList>
    </citation>
    <scope>NUCLEOTIDE SEQUENCE [LARGE SCALE GENOMIC DNA]</scope>
    <source>
        <strain evidence="3">CGMCC 4.7246</strain>
    </source>
</reference>
<evidence type="ECO:0000259" key="1">
    <source>
        <dbReference type="PROSITE" id="PS50943"/>
    </source>
</evidence>
<dbReference type="SMART" id="SM00530">
    <property type="entry name" value="HTH_XRE"/>
    <property type="match status" value="1"/>
</dbReference>
<dbReference type="PROSITE" id="PS50943">
    <property type="entry name" value="HTH_CROC1"/>
    <property type="match status" value="1"/>
</dbReference>
<proteinExistence type="predicted"/>
<accession>A0ABW1PDZ5</accession>
<comment type="caution">
    <text evidence="2">The sequence shown here is derived from an EMBL/GenBank/DDBJ whole genome shotgun (WGS) entry which is preliminary data.</text>
</comment>
<dbReference type="RefSeq" id="WP_380640519.1">
    <property type="nucleotide sequence ID" value="NZ_JBHSQO010000042.1"/>
</dbReference>
<protein>
    <submittedName>
        <fullName evidence="2">Multiprotein-bridging factor 1 family protein</fullName>
    </submittedName>
</protein>
<dbReference type="InterPro" id="IPR001387">
    <property type="entry name" value="Cro/C1-type_HTH"/>
</dbReference>
<dbReference type="Proteomes" id="UP001596220">
    <property type="component" value="Unassembled WGS sequence"/>
</dbReference>
<evidence type="ECO:0000313" key="3">
    <source>
        <dbReference type="Proteomes" id="UP001596220"/>
    </source>
</evidence>
<gene>
    <name evidence="2" type="ORF">ACFP3R_29230</name>
</gene>
<dbReference type="InterPro" id="IPR010982">
    <property type="entry name" value="Lambda_DNA-bd_dom_sf"/>
</dbReference>
<sequence length="437" mass="46935">MAVRRSGFVRARKAAGFTQESFAHALDVDRSTVARWEQGAREPLPYVRAKLARLLKIDMDELDALLNPAAEAVPHPRVTVETSPGSAEGGDDVERKTFLRVLAGSVAGLAFSDPMQEFGARTASVAGRAKIGQADVDHVRQLSRLFAGQDHQYGGKLSSRAVMTQLSASAELTEGSFASARVRSTLFSAVAELADTAAGVCFDAGLHTHAERAFRFGVGCATESGDWAMRAKALSGLVNLSVHQRRTDDALSFAEMALVRADRLSPKVGSMMHTRQARALGLAGVSRSEDCRAAVGKAEDLFAQVTTDTEPEWISYYNAAHLERDAGRALLYVALSGGGHEEARQKLESAVARFPEGHSRGKALAKVNLAILMMACDDPYEAVRLGNDALASVGSVRSDRVNDALEQLADASHTHSQIADVRELEERIRDVVGVRAL</sequence>
<dbReference type="EMBL" id="JBHSQO010000042">
    <property type="protein sequence ID" value="MFC6093374.1"/>
    <property type="molecule type" value="Genomic_DNA"/>
</dbReference>
<keyword evidence="3" id="KW-1185">Reference proteome</keyword>
<feature type="domain" description="HTH cro/C1-type" evidence="1">
    <location>
        <begin position="10"/>
        <end position="62"/>
    </location>
</feature>